<protein>
    <submittedName>
        <fullName evidence="1">Uncharacterized protein</fullName>
    </submittedName>
</protein>
<dbReference type="RefSeq" id="WP_008508142.1">
    <property type="nucleotide sequence ID" value="NZ_CM001403.1"/>
</dbReference>
<dbReference type="STRING" id="714943.Mucpa_3522"/>
<evidence type="ECO:0000313" key="2">
    <source>
        <dbReference type="Proteomes" id="UP000002774"/>
    </source>
</evidence>
<dbReference type="HOGENOM" id="CLU_201027_0_0_10"/>
<accession>H1YIS5</accession>
<sequence length="71" mass="8339">MEKNWVKIFTSTNYYQSEIVKQMLTEHQITSVLINKQDSAHRTFGNIEVYIHQEDFSKAIEVIILNQAPNL</sequence>
<keyword evidence="2" id="KW-1185">Reference proteome</keyword>
<organism evidence="1 2">
    <name type="scientific">Mucilaginibacter paludis DSM 18603</name>
    <dbReference type="NCBI Taxonomy" id="714943"/>
    <lineage>
        <taxon>Bacteria</taxon>
        <taxon>Pseudomonadati</taxon>
        <taxon>Bacteroidota</taxon>
        <taxon>Sphingobacteriia</taxon>
        <taxon>Sphingobacteriales</taxon>
        <taxon>Sphingobacteriaceae</taxon>
        <taxon>Mucilaginibacter</taxon>
    </lineage>
</organism>
<reference evidence="1" key="1">
    <citation type="submission" date="2011-09" db="EMBL/GenBank/DDBJ databases">
        <title>The permanent draft genome of Mucilaginibacter paludis DSM 18603.</title>
        <authorList>
            <consortium name="US DOE Joint Genome Institute (JGI-PGF)"/>
            <person name="Lucas S."/>
            <person name="Han J."/>
            <person name="Lapidus A."/>
            <person name="Bruce D."/>
            <person name="Goodwin L."/>
            <person name="Pitluck S."/>
            <person name="Peters L."/>
            <person name="Kyrpides N."/>
            <person name="Mavromatis K."/>
            <person name="Ivanova N."/>
            <person name="Mikhailova N."/>
            <person name="Held B."/>
            <person name="Detter J.C."/>
            <person name="Tapia R."/>
            <person name="Han C."/>
            <person name="Land M."/>
            <person name="Hauser L."/>
            <person name="Markowitz V."/>
            <person name="Cheng J.-F."/>
            <person name="Hugenholtz P."/>
            <person name="Woyke T."/>
            <person name="Wu D."/>
            <person name="Tindall B."/>
            <person name="Brambilla E."/>
            <person name="Klenk H.-P."/>
            <person name="Eisen J.A."/>
        </authorList>
    </citation>
    <scope>NUCLEOTIDE SEQUENCE [LARGE SCALE GENOMIC DNA]</scope>
    <source>
        <strain evidence="1">DSM 18603</strain>
    </source>
</reference>
<name>H1YIS5_9SPHI</name>
<dbReference type="AlphaFoldDB" id="H1YIS5"/>
<proteinExistence type="predicted"/>
<dbReference type="OrthoDB" id="1467917at2"/>
<dbReference type="EMBL" id="CM001403">
    <property type="protein sequence ID" value="EHQ27620.1"/>
    <property type="molecule type" value="Genomic_DNA"/>
</dbReference>
<dbReference type="Proteomes" id="UP000002774">
    <property type="component" value="Chromosome"/>
</dbReference>
<dbReference type="eggNOG" id="ENOG5033A75">
    <property type="taxonomic scope" value="Bacteria"/>
</dbReference>
<evidence type="ECO:0000313" key="1">
    <source>
        <dbReference type="EMBL" id="EHQ27620.1"/>
    </source>
</evidence>
<gene>
    <name evidence="1" type="ORF">Mucpa_3522</name>
</gene>